<dbReference type="FunFam" id="3.40.50.300:FF:000134">
    <property type="entry name" value="Iron-enterobactin ABC transporter ATP-binding protein"/>
    <property type="match status" value="1"/>
</dbReference>
<evidence type="ECO:0000256" key="2">
    <source>
        <dbReference type="ARBA" id="ARBA00022741"/>
    </source>
</evidence>
<name>A0A1I5SQR2_9FIRM</name>
<dbReference type="PROSITE" id="PS50893">
    <property type="entry name" value="ABC_TRANSPORTER_2"/>
    <property type="match status" value="1"/>
</dbReference>
<keyword evidence="2" id="KW-0547">Nucleotide-binding</keyword>
<protein>
    <submittedName>
        <fullName evidence="6">ABC-type cobalamin/Fe3+-siderophores transport system, ATPase component</fullName>
    </submittedName>
</protein>
<dbReference type="Pfam" id="PF00005">
    <property type="entry name" value="ABC_tran"/>
    <property type="match status" value="1"/>
</dbReference>
<dbReference type="SUPFAM" id="SSF52540">
    <property type="entry name" value="P-loop containing nucleoside triphosphate hydrolases"/>
    <property type="match status" value="1"/>
</dbReference>
<keyword evidence="3" id="KW-0067">ATP-binding</keyword>
<proteinExistence type="predicted"/>
<evidence type="ECO:0000313" key="6">
    <source>
        <dbReference type="EMBL" id="SFP73073.1"/>
    </source>
</evidence>
<dbReference type="InterPro" id="IPR027417">
    <property type="entry name" value="P-loop_NTPase"/>
</dbReference>
<dbReference type="InterPro" id="IPR003593">
    <property type="entry name" value="AAA+_ATPase"/>
</dbReference>
<dbReference type="InterPro" id="IPR003439">
    <property type="entry name" value="ABC_transporter-like_ATP-bd"/>
</dbReference>
<feature type="domain" description="ABC transporter" evidence="5">
    <location>
        <begin position="2"/>
        <end position="240"/>
    </location>
</feature>
<dbReference type="RefSeq" id="WP_074885688.1">
    <property type="nucleotide sequence ID" value="NZ_FOXO01000007.1"/>
</dbReference>
<dbReference type="GO" id="GO:0005524">
    <property type="term" value="F:ATP binding"/>
    <property type="evidence" value="ECO:0007669"/>
    <property type="project" value="UniProtKB-KW"/>
</dbReference>
<dbReference type="Proteomes" id="UP000182624">
    <property type="component" value="Unassembled WGS sequence"/>
</dbReference>
<dbReference type="EMBL" id="FOXO01000007">
    <property type="protein sequence ID" value="SFP73073.1"/>
    <property type="molecule type" value="Genomic_DNA"/>
</dbReference>
<dbReference type="AlphaFoldDB" id="A0A1I5SQR2"/>
<keyword evidence="4" id="KW-1278">Translocase</keyword>
<dbReference type="PANTHER" id="PTHR42794:SF1">
    <property type="entry name" value="HEMIN IMPORT ATP-BINDING PROTEIN HMUV"/>
    <property type="match status" value="1"/>
</dbReference>
<gene>
    <name evidence="6" type="ORF">SAMN04487928_10711</name>
</gene>
<organism evidence="6 7">
    <name type="scientific">Butyrivibrio proteoclasticus</name>
    <dbReference type="NCBI Taxonomy" id="43305"/>
    <lineage>
        <taxon>Bacteria</taxon>
        <taxon>Bacillati</taxon>
        <taxon>Bacillota</taxon>
        <taxon>Clostridia</taxon>
        <taxon>Lachnospirales</taxon>
        <taxon>Lachnospiraceae</taxon>
        <taxon>Butyrivibrio</taxon>
    </lineage>
</organism>
<reference evidence="7" key="1">
    <citation type="submission" date="2016-10" db="EMBL/GenBank/DDBJ databases">
        <authorList>
            <person name="Varghese N."/>
            <person name="Submissions S."/>
        </authorList>
    </citation>
    <scope>NUCLEOTIDE SEQUENCE [LARGE SCALE GENOMIC DNA]</scope>
    <source>
        <strain evidence="7">P18</strain>
    </source>
</reference>
<dbReference type="PANTHER" id="PTHR42794">
    <property type="entry name" value="HEMIN IMPORT ATP-BINDING PROTEIN HMUV"/>
    <property type="match status" value="1"/>
</dbReference>
<evidence type="ECO:0000256" key="3">
    <source>
        <dbReference type="ARBA" id="ARBA00022840"/>
    </source>
</evidence>
<dbReference type="CDD" id="cd03214">
    <property type="entry name" value="ABC_Iron-Siderophores_B12_Hemin"/>
    <property type="match status" value="1"/>
</dbReference>
<evidence type="ECO:0000313" key="7">
    <source>
        <dbReference type="Proteomes" id="UP000182624"/>
    </source>
</evidence>
<keyword evidence="1" id="KW-0813">Transport</keyword>
<evidence type="ECO:0000259" key="5">
    <source>
        <dbReference type="PROSITE" id="PS50893"/>
    </source>
</evidence>
<dbReference type="Gene3D" id="3.40.50.300">
    <property type="entry name" value="P-loop containing nucleotide triphosphate hydrolases"/>
    <property type="match status" value="1"/>
</dbReference>
<accession>A0A1I5SQR2</accession>
<evidence type="ECO:0000256" key="4">
    <source>
        <dbReference type="ARBA" id="ARBA00022967"/>
    </source>
</evidence>
<dbReference type="SMART" id="SM00382">
    <property type="entry name" value="AAA"/>
    <property type="match status" value="1"/>
</dbReference>
<keyword evidence="7" id="KW-1185">Reference proteome</keyword>
<sequence length="264" mass="29391">MNKVLRVYKLDVGYRKNVVSGITMEVMPGEIVALIGPNGAGKSTILNTITRQLEKLSGNIYIKEKEDKLVNGEELSTVMSMVTTKRITPQLMSAREVVATGRYPYTGRLGILSPKDWEKVDQSIALVDAKEFAENDFGKLSDGQRQRIMLARAICQEPEIMILDEPTSFLDIQFKVDILSIIKRMAKRENIAVVLSMHDLEFVEALADKVVAINDGRVVAVGAPEEIVTGETIEEIYHMEKGCGKTLIDGLRGYSDALFQLINR</sequence>
<dbReference type="OrthoDB" id="9799337at2"/>
<evidence type="ECO:0000256" key="1">
    <source>
        <dbReference type="ARBA" id="ARBA00022448"/>
    </source>
</evidence>
<dbReference type="GO" id="GO:0016887">
    <property type="term" value="F:ATP hydrolysis activity"/>
    <property type="evidence" value="ECO:0007669"/>
    <property type="project" value="InterPro"/>
</dbReference>